<keyword evidence="6" id="KW-0676">Redox-active center</keyword>
<dbReference type="GO" id="GO:0015038">
    <property type="term" value="F:glutathione disulfide oxidoreductase activity"/>
    <property type="evidence" value="ECO:0007669"/>
    <property type="project" value="TreeGrafter"/>
</dbReference>
<dbReference type="Gene3D" id="3.40.30.10">
    <property type="entry name" value="Glutaredoxin"/>
    <property type="match status" value="1"/>
</dbReference>
<dbReference type="SUPFAM" id="SSF52833">
    <property type="entry name" value="Thioredoxin-like"/>
    <property type="match status" value="1"/>
</dbReference>
<dbReference type="Proteomes" id="UP000164837">
    <property type="component" value="Genome"/>
</dbReference>
<evidence type="ECO:0000256" key="4">
    <source>
        <dbReference type="ARBA" id="ARBA00022982"/>
    </source>
</evidence>
<evidence type="ECO:0000313" key="8">
    <source>
        <dbReference type="EMBL" id="AIF30136.1"/>
    </source>
</evidence>
<dbReference type="PROSITE" id="PS00195">
    <property type="entry name" value="GLUTAREDOXIN_1"/>
    <property type="match status" value="1"/>
</dbReference>
<sequence length="108" mass="12327">MAEEFVQQRLANNKVTIFVKYTCPFCRNALDILNKFSFKRGAYEIVDIKEFKPENELRDYFEQITGGKTVPRIFFGKTSIGGYSDLLEIDNMDALGDILSSIGVLRTC</sequence>
<dbReference type="InterPro" id="IPR011899">
    <property type="entry name" value="Glutaredoxin_euk/vir"/>
</dbReference>
<accession>A0A075IQL0</accession>
<evidence type="ECO:0000259" key="7">
    <source>
        <dbReference type="Pfam" id="PF00462"/>
    </source>
</evidence>
<dbReference type="InterPro" id="IPR011767">
    <property type="entry name" value="GLR_AS"/>
</dbReference>
<organism evidence="8 9">
    <name type="scientific">Ectromelia virus Naval</name>
    <dbReference type="NCBI Taxonomy" id="1651168"/>
    <lineage>
        <taxon>Viruses</taxon>
        <taxon>Varidnaviria</taxon>
        <taxon>Bamfordvirae</taxon>
        <taxon>Nucleocytoviricota</taxon>
        <taxon>Pokkesviricetes</taxon>
        <taxon>Chitovirales</taxon>
        <taxon>Poxviridae</taxon>
        <taxon>Chordopoxvirinae</taxon>
        <taxon>Orthopoxvirus</taxon>
        <taxon>Orthopoxvirus ectromelia</taxon>
        <taxon>Ectromelia virus</taxon>
    </lineage>
</organism>
<protein>
    <recommendedName>
        <fullName evidence="2">Glutaredoxin-1</fullName>
    </recommendedName>
</protein>
<keyword evidence="3" id="KW-0813">Transport</keyword>
<evidence type="ECO:0000256" key="1">
    <source>
        <dbReference type="ARBA" id="ARBA00007787"/>
    </source>
</evidence>
<name>A0A075IQL0_9POXV</name>
<evidence type="ECO:0000256" key="2">
    <source>
        <dbReference type="ARBA" id="ARBA00013662"/>
    </source>
</evidence>
<dbReference type="InterPro" id="IPR014025">
    <property type="entry name" value="Glutaredoxin_subgr"/>
</dbReference>
<keyword evidence="4" id="KW-0249">Electron transport</keyword>
<keyword evidence="5" id="KW-1015">Disulfide bond</keyword>
<reference evidence="8 9" key="1">
    <citation type="journal article" date="2014" name="Virology">
        <title>The genome sequence of ectromelia virus Naval and Cornell isolates from outbreaks in North America.</title>
        <authorList>
            <person name="Mavian C."/>
            <person name="Lopez-Bueno A."/>
            <person name="Bryant N.A."/>
            <person name="Seeger K."/>
            <person name="Quail M.A."/>
            <person name="Harris D."/>
            <person name="Barrell B."/>
            <person name="Alcami A."/>
        </authorList>
    </citation>
    <scope>NUCLEOTIDE SEQUENCE [LARGE SCALE GENOMIC DNA]</scope>
    <source>
        <strain evidence="8">NAVAL</strain>
    </source>
</reference>
<dbReference type="InterPro" id="IPR002109">
    <property type="entry name" value="Glutaredoxin"/>
</dbReference>
<evidence type="ECO:0000256" key="6">
    <source>
        <dbReference type="ARBA" id="ARBA00023284"/>
    </source>
</evidence>
<feature type="domain" description="Glutaredoxin" evidence="7">
    <location>
        <begin position="15"/>
        <end position="78"/>
    </location>
</feature>
<dbReference type="PANTHER" id="PTHR46185">
    <property type="entry name" value="GLUTAREDOXIN-1"/>
    <property type="match status" value="1"/>
</dbReference>
<dbReference type="EMBL" id="KJ563295">
    <property type="protein sequence ID" value="AIF30136.1"/>
    <property type="molecule type" value="Genomic_DNA"/>
</dbReference>
<dbReference type="PRINTS" id="PR00160">
    <property type="entry name" value="GLUTAREDOXIN"/>
</dbReference>
<dbReference type="NCBIfam" id="TIGR02180">
    <property type="entry name" value="GRX_euk"/>
    <property type="match status" value="1"/>
</dbReference>
<dbReference type="PROSITE" id="PS51354">
    <property type="entry name" value="GLUTAREDOXIN_2"/>
    <property type="match status" value="1"/>
</dbReference>
<dbReference type="SMR" id="A0A075IQL0"/>
<proteinExistence type="inferred from homology"/>
<dbReference type="InterPro" id="IPR047185">
    <property type="entry name" value="GLRX1"/>
</dbReference>
<comment type="similarity">
    <text evidence="1">Belongs to the glutaredoxin family.</text>
</comment>
<evidence type="ECO:0000313" key="9">
    <source>
        <dbReference type="Proteomes" id="UP000164837"/>
    </source>
</evidence>
<evidence type="ECO:0000256" key="3">
    <source>
        <dbReference type="ARBA" id="ARBA00022448"/>
    </source>
</evidence>
<dbReference type="InterPro" id="IPR036249">
    <property type="entry name" value="Thioredoxin-like_sf"/>
</dbReference>
<evidence type="ECO:0000256" key="5">
    <source>
        <dbReference type="ARBA" id="ARBA00023157"/>
    </source>
</evidence>
<dbReference type="PANTHER" id="PTHR46185:SF1">
    <property type="entry name" value="GLUTAREDOXIN-1"/>
    <property type="match status" value="1"/>
</dbReference>
<dbReference type="Pfam" id="PF00462">
    <property type="entry name" value="Glutaredoxin"/>
    <property type="match status" value="1"/>
</dbReference>